<dbReference type="Proteomes" id="UP000477911">
    <property type="component" value="Unassembled WGS sequence"/>
</dbReference>
<evidence type="ECO:0000256" key="5">
    <source>
        <dbReference type="SAM" id="Phobius"/>
    </source>
</evidence>
<protein>
    <submittedName>
        <fullName evidence="7">MFS transporter</fullName>
    </submittedName>
</protein>
<dbReference type="Gene3D" id="1.20.1250.20">
    <property type="entry name" value="MFS general substrate transporter like domains"/>
    <property type="match status" value="1"/>
</dbReference>
<dbReference type="PROSITE" id="PS50850">
    <property type="entry name" value="MFS"/>
    <property type="match status" value="1"/>
</dbReference>
<name>A0A6L7G190_9RHOB</name>
<feature type="transmembrane region" description="Helical" evidence="5">
    <location>
        <begin position="369"/>
        <end position="392"/>
    </location>
</feature>
<sequence length="427" mass="44191">MSSADTHLPKRQSFERLSGADNLSDTENESGRRMVTALSLTKVSDGLLDPKLVLSWLLNALGAPGVLIGALVPIREAGALLPQGLLSARLQRLEYRKRMWVAGSAVQGLAALAIAACGLLLDGWPAGLGICLALAVLAVARAGCSVSFKEVQGKLVGRSRRGAVTGAAASAGAAGVVVFAVLLMLGLLEDRLALVLAVGLAGVLWISAAVVFAGLPEAPSKTRDDDRGTEFARLWSEDWLLRRFVVVRALLVTTALAPPYLVMLSAGQGEGVLRSLGTLVLASALASLLSSYVWGRLSDRSARLVLCLSGVVGGIAMAAMVGLSLTPLKATIWAAPLVLFVLMIAYHGVRQARSTYLVDMSPKDFRGNYAAIANTAVGGVLLVGGLLGAALAMVGAELVLACFAVLSVIGGGLAMTLYSARQLAEEA</sequence>
<evidence type="ECO:0000256" key="4">
    <source>
        <dbReference type="SAM" id="MobiDB-lite"/>
    </source>
</evidence>
<reference evidence="7 8" key="1">
    <citation type="submission" date="2019-12" db="EMBL/GenBank/DDBJ databases">
        <authorList>
            <person name="Li M."/>
        </authorList>
    </citation>
    <scope>NUCLEOTIDE SEQUENCE [LARGE SCALE GENOMIC DNA]</scope>
    <source>
        <strain evidence="7 8">GBMRC 2024</strain>
    </source>
</reference>
<dbReference type="InterPro" id="IPR020846">
    <property type="entry name" value="MFS_dom"/>
</dbReference>
<evidence type="ECO:0000313" key="7">
    <source>
        <dbReference type="EMBL" id="MXN17258.1"/>
    </source>
</evidence>
<feature type="transmembrane region" description="Helical" evidence="5">
    <location>
        <begin position="194"/>
        <end position="215"/>
    </location>
</feature>
<accession>A0A6L7G190</accession>
<feature type="transmembrane region" description="Helical" evidence="5">
    <location>
        <begin position="99"/>
        <end position="121"/>
    </location>
</feature>
<keyword evidence="8" id="KW-1185">Reference proteome</keyword>
<feature type="transmembrane region" description="Helical" evidence="5">
    <location>
        <begin position="164"/>
        <end position="188"/>
    </location>
</feature>
<feature type="domain" description="Major facilitator superfamily (MFS) profile" evidence="6">
    <location>
        <begin position="194"/>
        <end position="427"/>
    </location>
</feature>
<feature type="transmembrane region" description="Helical" evidence="5">
    <location>
        <begin position="272"/>
        <end position="292"/>
    </location>
</feature>
<feature type="transmembrane region" description="Helical" evidence="5">
    <location>
        <begin position="398"/>
        <end position="418"/>
    </location>
</feature>
<evidence type="ECO:0000256" key="3">
    <source>
        <dbReference type="ARBA" id="ARBA00023136"/>
    </source>
</evidence>
<evidence type="ECO:0000256" key="1">
    <source>
        <dbReference type="ARBA" id="ARBA00022692"/>
    </source>
</evidence>
<dbReference type="Pfam" id="PF07690">
    <property type="entry name" value="MFS_1"/>
    <property type="match status" value="1"/>
</dbReference>
<dbReference type="GO" id="GO:0022857">
    <property type="term" value="F:transmembrane transporter activity"/>
    <property type="evidence" value="ECO:0007669"/>
    <property type="project" value="InterPro"/>
</dbReference>
<organism evidence="7 8">
    <name type="scientific">Pseudooceanicola albus</name>
    <dbReference type="NCBI Taxonomy" id="2692189"/>
    <lineage>
        <taxon>Bacteria</taxon>
        <taxon>Pseudomonadati</taxon>
        <taxon>Pseudomonadota</taxon>
        <taxon>Alphaproteobacteria</taxon>
        <taxon>Rhodobacterales</taxon>
        <taxon>Paracoccaceae</taxon>
        <taxon>Pseudooceanicola</taxon>
    </lineage>
</organism>
<dbReference type="PANTHER" id="PTHR23526:SF2">
    <property type="entry name" value="MAJOR FACILITATOR SUPERFAMILY (MFS) PROFILE DOMAIN-CONTAINING PROTEIN"/>
    <property type="match status" value="1"/>
</dbReference>
<feature type="transmembrane region" description="Helical" evidence="5">
    <location>
        <begin position="127"/>
        <end position="144"/>
    </location>
</feature>
<evidence type="ECO:0000259" key="6">
    <source>
        <dbReference type="PROSITE" id="PS50850"/>
    </source>
</evidence>
<comment type="caution">
    <text evidence="7">The sequence shown here is derived from an EMBL/GenBank/DDBJ whole genome shotgun (WGS) entry which is preliminary data.</text>
</comment>
<feature type="transmembrane region" description="Helical" evidence="5">
    <location>
        <begin position="245"/>
        <end position="266"/>
    </location>
</feature>
<keyword evidence="2 5" id="KW-1133">Transmembrane helix</keyword>
<dbReference type="PANTHER" id="PTHR23526">
    <property type="entry name" value="INTEGRAL MEMBRANE TRANSPORT PROTEIN-RELATED"/>
    <property type="match status" value="1"/>
</dbReference>
<keyword evidence="3 5" id="KW-0472">Membrane</keyword>
<feature type="transmembrane region" description="Helical" evidence="5">
    <location>
        <begin position="53"/>
        <end position="74"/>
    </location>
</feature>
<dbReference type="EMBL" id="WUMU01000003">
    <property type="protein sequence ID" value="MXN17258.1"/>
    <property type="molecule type" value="Genomic_DNA"/>
</dbReference>
<dbReference type="InterPro" id="IPR036259">
    <property type="entry name" value="MFS_trans_sf"/>
</dbReference>
<evidence type="ECO:0000256" key="2">
    <source>
        <dbReference type="ARBA" id="ARBA00022989"/>
    </source>
</evidence>
<feature type="region of interest" description="Disordered" evidence="4">
    <location>
        <begin position="1"/>
        <end position="28"/>
    </location>
</feature>
<gene>
    <name evidence="7" type="ORF">GR170_05380</name>
</gene>
<dbReference type="RefSeq" id="WP_160892356.1">
    <property type="nucleotide sequence ID" value="NZ_WUMU01000003.1"/>
</dbReference>
<feature type="transmembrane region" description="Helical" evidence="5">
    <location>
        <begin position="304"/>
        <end position="325"/>
    </location>
</feature>
<evidence type="ECO:0000313" key="8">
    <source>
        <dbReference type="Proteomes" id="UP000477911"/>
    </source>
</evidence>
<dbReference type="AlphaFoldDB" id="A0A6L7G190"/>
<dbReference type="SUPFAM" id="SSF103473">
    <property type="entry name" value="MFS general substrate transporter"/>
    <property type="match status" value="1"/>
</dbReference>
<proteinExistence type="predicted"/>
<dbReference type="InterPro" id="IPR011701">
    <property type="entry name" value="MFS"/>
</dbReference>
<dbReference type="InterPro" id="IPR052528">
    <property type="entry name" value="Sugar_transport-like"/>
</dbReference>
<feature type="transmembrane region" description="Helical" evidence="5">
    <location>
        <begin position="331"/>
        <end position="349"/>
    </location>
</feature>
<keyword evidence="1 5" id="KW-0812">Transmembrane</keyword>